<dbReference type="GO" id="GO:0006869">
    <property type="term" value="P:lipid transport"/>
    <property type="evidence" value="ECO:0007669"/>
    <property type="project" value="InterPro"/>
</dbReference>
<evidence type="ECO:0000313" key="6">
    <source>
        <dbReference type="Proteomes" id="UP000215914"/>
    </source>
</evidence>
<feature type="signal peptide" evidence="3">
    <location>
        <begin position="1"/>
        <end position="28"/>
    </location>
</feature>
<keyword evidence="2" id="KW-0446">Lipid-binding</keyword>
<keyword evidence="6" id="KW-1185">Reference proteome</keyword>
<dbReference type="InterPro" id="IPR036312">
    <property type="entry name" value="Bifun_inhib/LTP/seed_sf"/>
</dbReference>
<dbReference type="Gene3D" id="1.10.110.10">
    <property type="entry name" value="Plant lipid-transfer and hydrophobic proteins"/>
    <property type="match status" value="2"/>
</dbReference>
<dbReference type="EMBL" id="CM007900">
    <property type="protein sequence ID" value="OTG06970.1"/>
    <property type="molecule type" value="Genomic_DNA"/>
</dbReference>
<name>A0A251T742_HELAN</name>
<dbReference type="Pfam" id="PF00234">
    <property type="entry name" value="Tryp_alpha_amyl"/>
    <property type="match status" value="2"/>
</dbReference>
<dbReference type="Proteomes" id="UP000215914">
    <property type="component" value="Chromosome 11"/>
</dbReference>
<evidence type="ECO:0000259" key="4">
    <source>
        <dbReference type="Pfam" id="PF00234"/>
    </source>
</evidence>
<protein>
    <recommendedName>
        <fullName evidence="4">Bifunctional inhibitor/plant lipid transfer protein/seed storage helical domain-containing protein</fullName>
    </recommendedName>
</protein>
<evidence type="ECO:0000313" key="5">
    <source>
        <dbReference type="EMBL" id="OTG06970.1"/>
    </source>
</evidence>
<keyword evidence="1" id="KW-0813">Transport</keyword>
<evidence type="ECO:0000256" key="3">
    <source>
        <dbReference type="SAM" id="SignalP"/>
    </source>
</evidence>
<reference evidence="6" key="1">
    <citation type="journal article" date="2017" name="Nature">
        <title>The sunflower genome provides insights into oil metabolism, flowering and Asterid evolution.</title>
        <authorList>
            <person name="Badouin H."/>
            <person name="Gouzy J."/>
            <person name="Grassa C.J."/>
            <person name="Murat F."/>
            <person name="Staton S.E."/>
            <person name="Cottret L."/>
            <person name="Lelandais-Briere C."/>
            <person name="Owens G.L."/>
            <person name="Carrere S."/>
            <person name="Mayjonade B."/>
            <person name="Legrand L."/>
            <person name="Gill N."/>
            <person name="Kane N.C."/>
            <person name="Bowers J.E."/>
            <person name="Hubner S."/>
            <person name="Bellec A."/>
            <person name="Berard A."/>
            <person name="Berges H."/>
            <person name="Blanchet N."/>
            <person name="Boniface M.C."/>
            <person name="Brunel D."/>
            <person name="Catrice O."/>
            <person name="Chaidir N."/>
            <person name="Claudel C."/>
            <person name="Donnadieu C."/>
            <person name="Faraut T."/>
            <person name="Fievet G."/>
            <person name="Helmstetter N."/>
            <person name="King M."/>
            <person name="Knapp S.J."/>
            <person name="Lai Z."/>
            <person name="Le Paslier M.C."/>
            <person name="Lippi Y."/>
            <person name="Lorenzon L."/>
            <person name="Mandel J.R."/>
            <person name="Marage G."/>
            <person name="Marchand G."/>
            <person name="Marquand E."/>
            <person name="Bret-Mestries E."/>
            <person name="Morien E."/>
            <person name="Nambeesan S."/>
            <person name="Nguyen T."/>
            <person name="Pegot-Espagnet P."/>
            <person name="Pouilly N."/>
            <person name="Raftis F."/>
            <person name="Sallet E."/>
            <person name="Schiex T."/>
            <person name="Thomas J."/>
            <person name="Vandecasteele C."/>
            <person name="Vares D."/>
            <person name="Vear F."/>
            <person name="Vautrin S."/>
            <person name="Crespi M."/>
            <person name="Mangin B."/>
            <person name="Burke J.M."/>
            <person name="Salse J."/>
            <person name="Munos S."/>
            <person name="Vincourt P."/>
            <person name="Rieseberg L.H."/>
            <person name="Langlade N.B."/>
        </authorList>
    </citation>
    <scope>NUCLEOTIDE SEQUENCE [LARGE SCALE GENOMIC DNA]</scope>
    <source>
        <strain evidence="6">cv. SF193</strain>
    </source>
</reference>
<accession>A0A251T742</accession>
<feature type="domain" description="Bifunctional inhibitor/plant lipid transfer protein/seed storage helical" evidence="4">
    <location>
        <begin position="136"/>
        <end position="201"/>
    </location>
</feature>
<organism evidence="5 6">
    <name type="scientific">Helianthus annuus</name>
    <name type="common">Common sunflower</name>
    <dbReference type="NCBI Taxonomy" id="4232"/>
    <lineage>
        <taxon>Eukaryota</taxon>
        <taxon>Viridiplantae</taxon>
        <taxon>Streptophyta</taxon>
        <taxon>Embryophyta</taxon>
        <taxon>Tracheophyta</taxon>
        <taxon>Spermatophyta</taxon>
        <taxon>Magnoliopsida</taxon>
        <taxon>eudicotyledons</taxon>
        <taxon>Gunneridae</taxon>
        <taxon>Pentapetalae</taxon>
        <taxon>asterids</taxon>
        <taxon>campanulids</taxon>
        <taxon>Asterales</taxon>
        <taxon>Asteraceae</taxon>
        <taxon>Asteroideae</taxon>
        <taxon>Heliantheae alliance</taxon>
        <taxon>Heliantheae</taxon>
        <taxon>Helianthus</taxon>
    </lineage>
</organism>
<dbReference type="InterPro" id="IPR033872">
    <property type="entry name" value="nsLTP2"/>
</dbReference>
<dbReference type="PANTHER" id="PTHR33214:SF85">
    <property type="entry name" value="BIFUNCTIONAL INHIBITOR_PLANT LIPID TRANSFER PROTEIN_SEED STORAGE HELICAL DOMAIN-CONTAINING PROTEIN"/>
    <property type="match status" value="1"/>
</dbReference>
<dbReference type="GO" id="GO:0008289">
    <property type="term" value="F:lipid binding"/>
    <property type="evidence" value="ECO:0007669"/>
    <property type="project" value="UniProtKB-KW"/>
</dbReference>
<feature type="domain" description="Bifunctional inhibitor/plant lipid transfer protein/seed storage helical" evidence="4">
    <location>
        <begin position="35"/>
        <end position="76"/>
    </location>
</feature>
<evidence type="ECO:0000256" key="1">
    <source>
        <dbReference type="ARBA" id="ARBA00022448"/>
    </source>
</evidence>
<feature type="chain" id="PRO_5012965042" description="Bifunctional inhibitor/plant lipid transfer protein/seed storage helical domain-containing protein" evidence="3">
    <location>
        <begin position="29"/>
        <end position="202"/>
    </location>
</feature>
<sequence>MENSLRSCFTVAFMVLLLSAGHLQPTEAQSRCDSVQLSWCLQSIVSNIPPSQECCRRLRTQEACLCRETRDPTFGGYLRHPGARRITTLPTPFIVSNNFQSMENSLRSCFTVAFMVLLLSAGHLQLTEAQSGCDSVQLSWCLQSIVSNIPPSQDCCRRLRGQQACLCRETRDPTFGGYLRHPGARRVATASTACGVTFPRCN</sequence>
<evidence type="ECO:0000256" key="2">
    <source>
        <dbReference type="ARBA" id="ARBA00023121"/>
    </source>
</evidence>
<proteinExistence type="predicted"/>
<gene>
    <name evidence="5" type="ORF">HannXRQ_Chr11g0325111</name>
</gene>
<dbReference type="PANTHER" id="PTHR33214">
    <property type="entry name" value="BIFUNCTIONAL INHIBITOR/LIPID-TRANSFER PROTEIN/SEED STORAGE 2S ALBUMIN SUPERFAMILY PROTEIN"/>
    <property type="match status" value="1"/>
</dbReference>
<keyword evidence="3" id="KW-0732">Signal</keyword>
<dbReference type="SUPFAM" id="SSF47699">
    <property type="entry name" value="Bifunctional inhibitor/lipid-transfer protein/seed storage 2S albumin"/>
    <property type="match status" value="2"/>
</dbReference>
<dbReference type="AlphaFoldDB" id="A0A251T742"/>
<dbReference type="InParanoid" id="A0A251T742"/>
<dbReference type="InterPro" id="IPR016140">
    <property type="entry name" value="Bifunc_inhib/LTP/seed_store"/>
</dbReference>
<dbReference type="OMA" id="CKRRAMT"/>